<dbReference type="GO" id="GO:0008168">
    <property type="term" value="F:methyltransferase activity"/>
    <property type="evidence" value="ECO:0007669"/>
    <property type="project" value="UniProtKB-KW"/>
</dbReference>
<protein>
    <submittedName>
        <fullName evidence="1">Methyltransferase domain-containing protein</fullName>
    </submittedName>
</protein>
<dbReference type="CDD" id="cd02440">
    <property type="entry name" value="AdoMet_MTases"/>
    <property type="match status" value="1"/>
</dbReference>
<sequence>MRSVSDVDKAIEEVHSQLVEEKESDLEYFNYHKLRYRRMSSSVIKIMPPGSKILEIGSHYLHSSMILTQLGYKIDAMDVSPFWELEFVRKREKVFGIVGIVENDLEQMKSMEGVDSRYDLILFTEIMEHITFNPISFWKSVHRIIKPGGIIYISTPNSLTLMSIVRSIKNLLTMTGIGVGVEEIFGRVTYGHHWKEYSAKEIRKYFHLLSDDFNVSIKKYHYKQYSWESPVEGTYKILSSIGNTSYIFSEELEVLVTVAKEGSWKLEPPNY</sequence>
<keyword evidence="1" id="KW-0489">Methyltransferase</keyword>
<dbReference type="Proteomes" id="UP001302349">
    <property type="component" value="Chromosome"/>
</dbReference>
<evidence type="ECO:0000313" key="2">
    <source>
        <dbReference type="Proteomes" id="UP001302349"/>
    </source>
</evidence>
<dbReference type="InterPro" id="IPR029063">
    <property type="entry name" value="SAM-dependent_MTases_sf"/>
</dbReference>
<keyword evidence="1" id="KW-0808">Transferase</keyword>
<organism evidence="1 2">
    <name type="scientific">Imperialibacter roseus</name>
    <dbReference type="NCBI Taxonomy" id="1324217"/>
    <lineage>
        <taxon>Bacteria</taxon>
        <taxon>Pseudomonadati</taxon>
        <taxon>Bacteroidota</taxon>
        <taxon>Cytophagia</taxon>
        <taxon>Cytophagales</taxon>
        <taxon>Flammeovirgaceae</taxon>
        <taxon>Imperialibacter</taxon>
    </lineage>
</organism>
<gene>
    <name evidence="1" type="ORF">RT717_24840</name>
</gene>
<dbReference type="Gene3D" id="3.40.50.150">
    <property type="entry name" value="Vaccinia Virus protein VP39"/>
    <property type="match status" value="1"/>
</dbReference>
<dbReference type="EMBL" id="CP136051">
    <property type="protein sequence ID" value="WOK06305.1"/>
    <property type="molecule type" value="Genomic_DNA"/>
</dbReference>
<name>A0ABZ0IPL8_9BACT</name>
<dbReference type="SUPFAM" id="SSF53335">
    <property type="entry name" value="S-adenosyl-L-methionine-dependent methyltransferases"/>
    <property type="match status" value="1"/>
</dbReference>
<evidence type="ECO:0000313" key="1">
    <source>
        <dbReference type="EMBL" id="WOK06305.1"/>
    </source>
</evidence>
<accession>A0ABZ0IPL8</accession>
<reference evidence="1 2" key="1">
    <citation type="journal article" date="2023" name="Microbiol. Resour. Announc.">
        <title>Complete Genome Sequence of Imperialibacter roseus strain P4T.</title>
        <authorList>
            <person name="Tizabi D.R."/>
            <person name="Bachvaroff T."/>
            <person name="Hill R.T."/>
        </authorList>
    </citation>
    <scope>NUCLEOTIDE SEQUENCE [LARGE SCALE GENOMIC DNA]</scope>
    <source>
        <strain evidence="1 2">P4T</strain>
    </source>
</reference>
<dbReference type="Pfam" id="PF13489">
    <property type="entry name" value="Methyltransf_23"/>
    <property type="match status" value="1"/>
</dbReference>
<keyword evidence="2" id="KW-1185">Reference proteome</keyword>
<proteinExistence type="predicted"/>
<dbReference type="RefSeq" id="WP_317489032.1">
    <property type="nucleotide sequence ID" value="NZ_CP136051.1"/>
</dbReference>
<dbReference type="GO" id="GO:0032259">
    <property type="term" value="P:methylation"/>
    <property type="evidence" value="ECO:0007669"/>
    <property type="project" value="UniProtKB-KW"/>
</dbReference>